<protein>
    <submittedName>
        <fullName evidence="1">Uncharacterized protein</fullName>
    </submittedName>
</protein>
<dbReference type="RefSeq" id="WP_127945230.1">
    <property type="nucleotide sequence ID" value="NZ_RKLN01000001.1"/>
</dbReference>
<dbReference type="EMBL" id="RKLN01000001">
    <property type="protein sequence ID" value="RVW06247.1"/>
    <property type="molecule type" value="Genomic_DNA"/>
</dbReference>
<sequence length="68" mass="7359">MTNDCGRTIAGALQEIDELRAIAERVQALADQWDKVAKYMLSSSGRELVEAARKDLIEALGAKGGEQP</sequence>
<keyword evidence="2" id="KW-1185">Reference proteome</keyword>
<dbReference type="AlphaFoldDB" id="A0A3S3CUZ6"/>
<comment type="caution">
    <text evidence="1">The sequence shown here is derived from an EMBL/GenBank/DDBJ whole genome shotgun (WGS) entry which is preliminary data.</text>
</comment>
<evidence type="ECO:0000313" key="1">
    <source>
        <dbReference type="EMBL" id="RVW06247.1"/>
    </source>
</evidence>
<gene>
    <name evidence="1" type="ORF">EF834_01975</name>
</gene>
<reference evidence="1 2" key="1">
    <citation type="submission" date="2018-11" db="EMBL/GenBank/DDBJ databases">
        <title>Rhodococcus spongicola sp. nov. and Rhodococcus xishaensis sp. nov. from marine sponges.</title>
        <authorList>
            <person name="Li L."/>
            <person name="Lin H.W."/>
        </authorList>
    </citation>
    <scope>NUCLEOTIDE SEQUENCE [LARGE SCALE GENOMIC DNA]</scope>
    <source>
        <strain evidence="1 2">LHW50502</strain>
    </source>
</reference>
<name>A0A3S3CUZ6_9NOCA</name>
<proteinExistence type="predicted"/>
<dbReference type="Proteomes" id="UP000284333">
    <property type="component" value="Unassembled WGS sequence"/>
</dbReference>
<dbReference type="OrthoDB" id="10001605at2"/>
<accession>A0A3S3CUZ6</accession>
<evidence type="ECO:0000313" key="2">
    <source>
        <dbReference type="Proteomes" id="UP000284333"/>
    </source>
</evidence>
<organism evidence="1 2">
    <name type="scientific">Rhodococcus spongiicola</name>
    <dbReference type="NCBI Taxonomy" id="2487352"/>
    <lineage>
        <taxon>Bacteria</taxon>
        <taxon>Bacillati</taxon>
        <taxon>Actinomycetota</taxon>
        <taxon>Actinomycetes</taxon>
        <taxon>Mycobacteriales</taxon>
        <taxon>Nocardiaceae</taxon>
        <taxon>Rhodococcus</taxon>
    </lineage>
</organism>